<protein>
    <submittedName>
        <fullName evidence="1">Uncharacterized protein</fullName>
    </submittedName>
</protein>
<dbReference type="Pfam" id="PF15891">
    <property type="entry name" value="Nuc_deoxyri_tr2"/>
    <property type="match status" value="1"/>
</dbReference>
<dbReference type="EMBL" id="AZHF01000008">
    <property type="protein sequence ID" value="OAA72050.1"/>
    <property type="molecule type" value="Genomic_DNA"/>
</dbReference>
<dbReference type="Proteomes" id="UP000076881">
    <property type="component" value="Unassembled WGS sequence"/>
</dbReference>
<dbReference type="OrthoDB" id="2893324at2759"/>
<dbReference type="InterPro" id="IPR039470">
    <property type="entry name" value="Nuc_deoxyri_tr2"/>
</dbReference>
<sequence>MSQHHSQVIHAPSQEPRRGAQSIFLAGTTASATGSTDWRETLSYLLAENPITIYNPYRADWDSTWREDASFAPFREQVEWELDKQAKADMVVFYFHPATQAPISLLELGLHAPTLGKVIVCCPEGYWKRGNVQVVCERFSIEMVESLQELGDAIVKKLPRSIRLVGEEHDSVFLCTSILVGLAQKPSSSFSYSNYSTGE</sequence>
<keyword evidence="2" id="KW-1185">Reference proteome</keyword>
<proteinExistence type="predicted"/>
<comment type="caution">
    <text evidence="1">The sequence shown here is derived from an EMBL/GenBank/DDBJ whole genome shotgun (WGS) entry which is preliminary data.</text>
</comment>
<reference evidence="1 2" key="1">
    <citation type="journal article" date="2016" name="Genome Biol. Evol.">
        <title>Divergent and convergent evolution of fungal pathogenicity.</title>
        <authorList>
            <person name="Shang Y."/>
            <person name="Xiao G."/>
            <person name="Zheng P."/>
            <person name="Cen K."/>
            <person name="Zhan S."/>
            <person name="Wang C."/>
        </authorList>
    </citation>
    <scope>NUCLEOTIDE SEQUENCE [LARGE SCALE GENOMIC DNA]</scope>
    <source>
        <strain evidence="1 2">RCEF 1005</strain>
    </source>
</reference>
<organism evidence="1 2">
    <name type="scientific">Akanthomyces lecanii RCEF 1005</name>
    <dbReference type="NCBI Taxonomy" id="1081108"/>
    <lineage>
        <taxon>Eukaryota</taxon>
        <taxon>Fungi</taxon>
        <taxon>Dikarya</taxon>
        <taxon>Ascomycota</taxon>
        <taxon>Pezizomycotina</taxon>
        <taxon>Sordariomycetes</taxon>
        <taxon>Hypocreomycetidae</taxon>
        <taxon>Hypocreales</taxon>
        <taxon>Cordycipitaceae</taxon>
        <taxon>Akanthomyces</taxon>
        <taxon>Cordyceps confragosa</taxon>
    </lineage>
</organism>
<name>A0A168D172_CORDF</name>
<evidence type="ECO:0000313" key="2">
    <source>
        <dbReference type="Proteomes" id="UP000076881"/>
    </source>
</evidence>
<dbReference type="Gene3D" id="3.40.50.450">
    <property type="match status" value="1"/>
</dbReference>
<accession>A0A168D172</accession>
<dbReference type="AlphaFoldDB" id="A0A168D172"/>
<gene>
    <name evidence="1" type="ORF">LEL_09285</name>
</gene>
<evidence type="ECO:0000313" key="1">
    <source>
        <dbReference type="EMBL" id="OAA72050.1"/>
    </source>
</evidence>